<evidence type="ECO:0000256" key="10">
    <source>
        <dbReference type="ARBA" id="ARBA00023136"/>
    </source>
</evidence>
<evidence type="ECO:0000256" key="11">
    <source>
        <dbReference type="RuleBase" id="RU362115"/>
    </source>
</evidence>
<feature type="transmembrane region" description="Helical" evidence="11">
    <location>
        <begin position="122"/>
        <end position="140"/>
    </location>
</feature>
<keyword evidence="10 11" id="KW-0472">Membrane</keyword>
<accession>F4PH59</accession>
<comment type="function">
    <text evidence="11">Serine protease involved in intramembrane proteolysis.</text>
</comment>
<keyword evidence="8 11" id="KW-0720">Serine protease</keyword>
<keyword evidence="5 11" id="KW-0645">Protease</keyword>
<sequence length="358" mass="39830">MGITTLSDLEKEKGGLVTENNNDNINIMNNNVNIKSNDGKYHELREDDKVDKSRANNYSGQNATIQDLGEPNGDGSNVYIGIDGIYHYYDERTTSTIAKLLARFGFVIEVKRKHLVNLLKTISFWVFFASFAMLIAEFVIGKGFASPRENKMIGPHPEAVFLVGGLVPYYVKVHHQIYRIVLPLIIHFGIIHLLINSVFLIRFCVITEQRWKWRWTLLVFLLTDIGASLLAMNAPKGYNVLTSGASGSICGFIGAVMCETFFAREEMSKVSRYYTLGSLIFSMAVCLILSSLPGYSLGGHLGGFISGVLLGGAIFIRNPAKKKIRIAMILLAVGYFSITILLFLALPARGDESTYYRS</sequence>
<dbReference type="InterPro" id="IPR035952">
    <property type="entry name" value="Rhomboid-like_sf"/>
</dbReference>
<evidence type="ECO:0000256" key="4">
    <source>
        <dbReference type="ARBA" id="ARBA00013039"/>
    </source>
</evidence>
<feature type="transmembrane region" description="Helical" evidence="11">
    <location>
        <begin position="213"/>
        <end position="234"/>
    </location>
</feature>
<name>F4PH59_CACFS</name>
<gene>
    <name evidence="13" type="ORF">DFA_03289</name>
</gene>
<dbReference type="GO" id="GO:0006508">
    <property type="term" value="P:proteolysis"/>
    <property type="evidence" value="ECO:0007669"/>
    <property type="project" value="UniProtKB-KW"/>
</dbReference>
<dbReference type="STRING" id="1054147.F4PH59"/>
<keyword evidence="9 11" id="KW-1133">Transmembrane helix</keyword>
<comment type="subcellular location">
    <subcellularLocation>
        <location evidence="2 11">Membrane</location>
        <topology evidence="2 11">Multi-pass membrane protein</topology>
    </subcellularLocation>
</comment>
<dbReference type="PANTHER" id="PTHR22936:SF69">
    <property type="entry name" value="RHOMBOID-LIKE PROTEIN"/>
    <property type="match status" value="1"/>
</dbReference>
<feature type="transmembrane region" description="Helical" evidence="11">
    <location>
        <begin position="177"/>
        <end position="201"/>
    </location>
</feature>
<dbReference type="RefSeq" id="XP_004362894.1">
    <property type="nucleotide sequence ID" value="XM_004362837.1"/>
</dbReference>
<evidence type="ECO:0000313" key="13">
    <source>
        <dbReference type="EMBL" id="EGG25043.1"/>
    </source>
</evidence>
<dbReference type="GO" id="GO:0016020">
    <property type="term" value="C:membrane"/>
    <property type="evidence" value="ECO:0007669"/>
    <property type="project" value="UniProtKB-SubCell"/>
</dbReference>
<keyword evidence="7 11" id="KW-0378">Hydrolase</keyword>
<evidence type="ECO:0000256" key="1">
    <source>
        <dbReference type="ARBA" id="ARBA00000156"/>
    </source>
</evidence>
<feature type="domain" description="Peptidase S54 rhomboid" evidence="12">
    <location>
        <begin position="175"/>
        <end position="314"/>
    </location>
</feature>
<dbReference type="Proteomes" id="UP000007797">
    <property type="component" value="Unassembled WGS sequence"/>
</dbReference>
<dbReference type="PANTHER" id="PTHR22936">
    <property type="entry name" value="RHOMBOID-RELATED"/>
    <property type="match status" value="1"/>
</dbReference>
<reference evidence="14" key="1">
    <citation type="journal article" date="2011" name="Genome Res.">
        <title>Phylogeny-wide analysis of social amoeba genomes highlights ancient origins for complex intercellular communication.</title>
        <authorList>
            <person name="Heidel A.J."/>
            <person name="Lawal H.M."/>
            <person name="Felder M."/>
            <person name="Schilde C."/>
            <person name="Helps N.R."/>
            <person name="Tunggal B."/>
            <person name="Rivero F."/>
            <person name="John U."/>
            <person name="Schleicher M."/>
            <person name="Eichinger L."/>
            <person name="Platzer M."/>
            <person name="Noegel A.A."/>
            <person name="Schaap P."/>
            <person name="Gloeckner G."/>
        </authorList>
    </citation>
    <scope>NUCLEOTIDE SEQUENCE [LARGE SCALE GENOMIC DNA]</scope>
    <source>
        <strain evidence="14">SH3</strain>
    </source>
</reference>
<keyword evidence="6 11" id="KW-0812">Transmembrane</keyword>
<protein>
    <recommendedName>
        <fullName evidence="4">rhomboid protease</fullName>
        <ecNumber evidence="4">3.4.21.105</ecNumber>
    </recommendedName>
</protein>
<evidence type="ECO:0000256" key="7">
    <source>
        <dbReference type="ARBA" id="ARBA00022801"/>
    </source>
</evidence>
<dbReference type="KEGG" id="dfa:DFA_03289"/>
<dbReference type="InterPro" id="IPR022764">
    <property type="entry name" value="Peptidase_S54_rhomboid_dom"/>
</dbReference>
<feature type="transmembrane region" description="Helical" evidence="11">
    <location>
        <begin position="240"/>
        <end position="262"/>
    </location>
</feature>
<keyword evidence="14" id="KW-1185">Reference proteome</keyword>
<evidence type="ECO:0000256" key="9">
    <source>
        <dbReference type="ARBA" id="ARBA00022989"/>
    </source>
</evidence>
<evidence type="ECO:0000256" key="6">
    <source>
        <dbReference type="ARBA" id="ARBA00022692"/>
    </source>
</evidence>
<dbReference type="SUPFAM" id="SSF144091">
    <property type="entry name" value="Rhomboid-like"/>
    <property type="match status" value="1"/>
</dbReference>
<dbReference type="Pfam" id="PF01694">
    <property type="entry name" value="Rhomboid"/>
    <property type="match status" value="1"/>
</dbReference>
<comment type="similarity">
    <text evidence="3 11">Belongs to the peptidase S54 family.</text>
</comment>
<dbReference type="InterPro" id="IPR002610">
    <property type="entry name" value="Peptidase_S54_rhomboid-like"/>
</dbReference>
<dbReference type="Gene3D" id="1.20.1540.10">
    <property type="entry name" value="Rhomboid-like"/>
    <property type="match status" value="1"/>
</dbReference>
<dbReference type="AlphaFoldDB" id="F4PH59"/>
<feature type="transmembrane region" description="Helical" evidence="11">
    <location>
        <begin position="298"/>
        <end position="316"/>
    </location>
</feature>
<feature type="transmembrane region" description="Helical" evidence="11">
    <location>
        <begin position="328"/>
        <end position="348"/>
    </location>
</feature>
<evidence type="ECO:0000256" key="3">
    <source>
        <dbReference type="ARBA" id="ARBA00009045"/>
    </source>
</evidence>
<comment type="catalytic activity">
    <reaction evidence="1 11">
        <text>Cleaves type-1 transmembrane domains using a catalytic dyad composed of serine and histidine that are contributed by different transmembrane domains.</text>
        <dbReference type="EC" id="3.4.21.105"/>
    </reaction>
</comment>
<dbReference type="EC" id="3.4.21.105" evidence="4"/>
<evidence type="ECO:0000256" key="5">
    <source>
        <dbReference type="ARBA" id="ARBA00022670"/>
    </source>
</evidence>
<evidence type="ECO:0000313" key="14">
    <source>
        <dbReference type="Proteomes" id="UP000007797"/>
    </source>
</evidence>
<dbReference type="OrthoDB" id="418595at2759"/>
<evidence type="ECO:0000259" key="12">
    <source>
        <dbReference type="Pfam" id="PF01694"/>
    </source>
</evidence>
<evidence type="ECO:0000256" key="8">
    <source>
        <dbReference type="ARBA" id="ARBA00022825"/>
    </source>
</evidence>
<organism evidence="13 14">
    <name type="scientific">Cavenderia fasciculata</name>
    <name type="common">Slime mold</name>
    <name type="synonym">Dictyostelium fasciculatum</name>
    <dbReference type="NCBI Taxonomy" id="261658"/>
    <lineage>
        <taxon>Eukaryota</taxon>
        <taxon>Amoebozoa</taxon>
        <taxon>Evosea</taxon>
        <taxon>Eumycetozoa</taxon>
        <taxon>Dictyostelia</taxon>
        <taxon>Acytosteliales</taxon>
        <taxon>Cavenderiaceae</taxon>
        <taxon>Cavenderia</taxon>
    </lineage>
</organism>
<proteinExistence type="inferred from homology"/>
<evidence type="ECO:0000256" key="2">
    <source>
        <dbReference type="ARBA" id="ARBA00004141"/>
    </source>
</evidence>
<dbReference type="GO" id="GO:0004252">
    <property type="term" value="F:serine-type endopeptidase activity"/>
    <property type="evidence" value="ECO:0007669"/>
    <property type="project" value="InterPro"/>
</dbReference>
<dbReference type="GeneID" id="14877499"/>
<dbReference type="EMBL" id="GL883006">
    <property type="protein sequence ID" value="EGG25043.1"/>
    <property type="molecule type" value="Genomic_DNA"/>
</dbReference>
<feature type="transmembrane region" description="Helical" evidence="11">
    <location>
        <begin position="274"/>
        <end position="292"/>
    </location>
</feature>